<feature type="transmembrane region" description="Helical" evidence="7">
    <location>
        <begin position="199"/>
        <end position="219"/>
    </location>
</feature>
<evidence type="ECO:0000313" key="9">
    <source>
        <dbReference type="EMBL" id="KDN67118.1"/>
    </source>
</evidence>
<evidence type="ECO:0000256" key="5">
    <source>
        <dbReference type="ARBA" id="ARBA00023136"/>
    </source>
</evidence>
<dbReference type="GO" id="GO:0022857">
    <property type="term" value="F:transmembrane transporter activity"/>
    <property type="evidence" value="ECO:0007669"/>
    <property type="project" value="InterPro"/>
</dbReference>
<evidence type="ECO:0000256" key="6">
    <source>
        <dbReference type="SAM" id="MobiDB-lite"/>
    </source>
</evidence>
<dbReference type="PROSITE" id="PS50850">
    <property type="entry name" value="MFS"/>
    <property type="match status" value="1"/>
</dbReference>
<evidence type="ECO:0000256" key="1">
    <source>
        <dbReference type="ARBA" id="ARBA00004141"/>
    </source>
</evidence>
<dbReference type="OrthoDB" id="2985014at2759"/>
<evidence type="ECO:0000256" key="3">
    <source>
        <dbReference type="ARBA" id="ARBA00022692"/>
    </source>
</evidence>
<feature type="transmembrane region" description="Helical" evidence="7">
    <location>
        <begin position="304"/>
        <end position="323"/>
    </location>
</feature>
<keyword evidence="4 7" id="KW-1133">Transmembrane helix</keyword>
<feature type="compositionally biased region" description="Acidic residues" evidence="6">
    <location>
        <begin position="459"/>
        <end position="470"/>
    </location>
</feature>
<feature type="domain" description="Major facilitator superfamily (MFS) profile" evidence="8">
    <location>
        <begin position="41"/>
        <end position="451"/>
    </location>
</feature>
<dbReference type="InterPro" id="IPR036259">
    <property type="entry name" value="MFS_trans_sf"/>
</dbReference>
<evidence type="ECO:0000256" key="7">
    <source>
        <dbReference type="SAM" id="Phobius"/>
    </source>
</evidence>
<dbReference type="PANTHER" id="PTHR43791">
    <property type="entry name" value="PERMEASE-RELATED"/>
    <property type="match status" value="1"/>
</dbReference>
<keyword evidence="3 7" id="KW-0812">Transmembrane</keyword>
<feature type="transmembrane region" description="Helical" evidence="7">
    <location>
        <begin position="394"/>
        <end position="414"/>
    </location>
</feature>
<dbReference type="InterPro" id="IPR020846">
    <property type="entry name" value="MFS_dom"/>
</dbReference>
<dbReference type="EMBL" id="JMSE01000841">
    <property type="protein sequence ID" value="KDN67118.1"/>
    <property type="molecule type" value="Genomic_DNA"/>
</dbReference>
<organism evidence="9 10">
    <name type="scientific">Colletotrichum sublineola</name>
    <name type="common">Sorghum anthracnose fungus</name>
    <dbReference type="NCBI Taxonomy" id="1173701"/>
    <lineage>
        <taxon>Eukaryota</taxon>
        <taxon>Fungi</taxon>
        <taxon>Dikarya</taxon>
        <taxon>Ascomycota</taxon>
        <taxon>Pezizomycotina</taxon>
        <taxon>Sordariomycetes</taxon>
        <taxon>Hypocreomycetidae</taxon>
        <taxon>Glomerellales</taxon>
        <taxon>Glomerellaceae</taxon>
        <taxon>Colletotrichum</taxon>
        <taxon>Colletotrichum graminicola species complex</taxon>
    </lineage>
</organism>
<dbReference type="Pfam" id="PF07690">
    <property type="entry name" value="MFS_1"/>
    <property type="match status" value="1"/>
</dbReference>
<protein>
    <submittedName>
        <fullName evidence="9">Putative major facilitator superfamily transporter</fullName>
    </submittedName>
</protein>
<proteinExistence type="predicted"/>
<dbReference type="FunFam" id="1.20.1250.20:FF:000018">
    <property type="entry name" value="MFS transporter permease"/>
    <property type="match status" value="1"/>
</dbReference>
<feature type="transmembrane region" description="Helical" evidence="7">
    <location>
        <begin position="420"/>
        <end position="446"/>
    </location>
</feature>
<dbReference type="Proteomes" id="UP000027238">
    <property type="component" value="Unassembled WGS sequence"/>
</dbReference>
<feature type="transmembrane region" description="Helical" evidence="7">
    <location>
        <begin position="79"/>
        <end position="99"/>
    </location>
</feature>
<dbReference type="Gene3D" id="1.20.1250.20">
    <property type="entry name" value="MFS general substrate transporter like domains"/>
    <property type="match status" value="2"/>
</dbReference>
<dbReference type="AlphaFoldDB" id="A0A066XD67"/>
<evidence type="ECO:0000256" key="2">
    <source>
        <dbReference type="ARBA" id="ARBA00022448"/>
    </source>
</evidence>
<evidence type="ECO:0000256" key="4">
    <source>
        <dbReference type="ARBA" id="ARBA00022989"/>
    </source>
</evidence>
<dbReference type="eggNOG" id="KOG2533">
    <property type="taxonomic scope" value="Eukaryota"/>
</dbReference>
<keyword evidence="10" id="KW-1185">Reference proteome</keyword>
<reference evidence="10" key="1">
    <citation type="journal article" date="2014" name="Genome Announc.">
        <title>Draft genome sequence of Colletotrichum sublineola, a destructive pathogen of cultivated sorghum.</title>
        <authorList>
            <person name="Baroncelli R."/>
            <person name="Sanz-Martin J.M."/>
            <person name="Rech G.E."/>
            <person name="Sukno S.A."/>
            <person name="Thon M.R."/>
        </authorList>
    </citation>
    <scope>NUCLEOTIDE SEQUENCE [LARGE SCALE GENOMIC DNA]</scope>
    <source>
        <strain evidence="10">TX430BB</strain>
    </source>
</reference>
<name>A0A066XD67_COLSU</name>
<accession>A0A066XD67</accession>
<feature type="transmembrane region" description="Helical" evidence="7">
    <location>
        <begin position="137"/>
        <end position="157"/>
    </location>
</feature>
<feature type="transmembrane region" description="Helical" evidence="7">
    <location>
        <begin position="362"/>
        <end position="382"/>
    </location>
</feature>
<dbReference type="GO" id="GO:0016020">
    <property type="term" value="C:membrane"/>
    <property type="evidence" value="ECO:0007669"/>
    <property type="project" value="UniProtKB-SubCell"/>
</dbReference>
<dbReference type="PANTHER" id="PTHR43791:SF75">
    <property type="entry name" value="TRANSPORTER, PUTATIVE (AFU_ORTHOLOGUE AFUA_2G00110)-RELATED"/>
    <property type="match status" value="1"/>
</dbReference>
<gene>
    <name evidence="9" type="ORF">CSUB01_10725</name>
</gene>
<feature type="region of interest" description="Disordered" evidence="6">
    <location>
        <begin position="456"/>
        <end position="475"/>
    </location>
</feature>
<evidence type="ECO:0000259" key="8">
    <source>
        <dbReference type="PROSITE" id="PS50850"/>
    </source>
</evidence>
<feature type="transmembrane region" description="Helical" evidence="7">
    <location>
        <begin position="330"/>
        <end position="350"/>
    </location>
</feature>
<comment type="subcellular location">
    <subcellularLocation>
        <location evidence="1">Membrane</location>
        <topology evidence="1">Multi-pass membrane protein</topology>
    </subcellularLocation>
</comment>
<feature type="transmembrane region" description="Helical" evidence="7">
    <location>
        <begin position="106"/>
        <end position="125"/>
    </location>
</feature>
<dbReference type="HOGENOM" id="CLU_001265_0_1_1"/>
<evidence type="ECO:0000313" key="10">
    <source>
        <dbReference type="Proteomes" id="UP000027238"/>
    </source>
</evidence>
<keyword evidence="5 7" id="KW-0472">Membrane</keyword>
<dbReference type="FunFam" id="1.20.1250.20:FF:000013">
    <property type="entry name" value="MFS general substrate transporter"/>
    <property type="match status" value="1"/>
</dbReference>
<dbReference type="InterPro" id="IPR011701">
    <property type="entry name" value="MFS"/>
</dbReference>
<dbReference type="OMA" id="RYGKRGY"/>
<comment type="caution">
    <text evidence="9">The sequence shown here is derived from an EMBL/GenBank/DDBJ whole genome shotgun (WGS) entry which is preliminary data.</text>
</comment>
<sequence length="498" mass="54614">MVYNQSKQDVNSDEAASSGFRRAATDDALSTRIKKRFDRRLMPIVCCLYVLSYLDRGNIGNAKTAGTQSDLGLSDSQWSWVLNSFYIAYVCFEWTTVLWKIFPAHIYVAALCVLFGTAAMCSGAATNLAELIACRALLGLFEAGLGASAPYFLSLFYRREELGFRVSLVLGTSPLANSFASALSYGIVHIRGSLEPWRYLFILEGAPTVLFSLVVFFFMPDSPALAKFLTEDERTHAVERLQVRDRTKKSRVSWKQVFAGLADYQNYVHSAIHFCCNYSFAALSNFLPTIVKGMGYSSINAQGLTAPVYFAAFLCCIASALISDRYSKRGYVVAAFATLGTVGYLILTVVRDMDRTGLRYAGVWFAACGIYPALVINVTWVLNNQGGDSKRGAGLAILAVFGQCSSFVSSTVFPSTDGPFYTKGCAIGCALTGMVAIMSLALHFLLERDNRRRDRELGPVDEDTTVDVTDDGDKHPNFHNQEDIKGIVAVSADAILLQ</sequence>
<keyword evidence="2" id="KW-0813">Transport</keyword>
<dbReference type="SUPFAM" id="SSF103473">
    <property type="entry name" value="MFS general substrate transporter"/>
    <property type="match status" value="1"/>
</dbReference>